<keyword evidence="1" id="KW-0732">Signal</keyword>
<feature type="domain" description="DUF4964" evidence="2">
    <location>
        <begin position="27"/>
        <end position="86"/>
    </location>
</feature>
<reference evidence="5" key="1">
    <citation type="submission" date="2021-01" db="EMBL/GenBank/DDBJ databases">
        <authorList>
            <person name="Corre E."/>
            <person name="Pelletier E."/>
            <person name="Niang G."/>
            <person name="Scheremetjew M."/>
            <person name="Finn R."/>
            <person name="Kale V."/>
            <person name="Holt S."/>
            <person name="Cochrane G."/>
            <person name="Meng A."/>
            <person name="Brown T."/>
            <person name="Cohen L."/>
        </authorList>
    </citation>
    <scope>NUCLEOTIDE SEQUENCE</scope>
    <source>
        <strain evidence="5">CCCM811</strain>
    </source>
</reference>
<evidence type="ECO:0000313" key="5">
    <source>
        <dbReference type="EMBL" id="CAE0671510.1"/>
    </source>
</evidence>
<feature type="signal peptide" evidence="1">
    <location>
        <begin position="1"/>
        <end position="18"/>
    </location>
</feature>
<feature type="domain" description="Glutaminase A N-terminal" evidence="4">
    <location>
        <begin position="104"/>
        <end position="346"/>
    </location>
</feature>
<dbReference type="InterPro" id="IPR052743">
    <property type="entry name" value="Glutaminase_GtaA"/>
</dbReference>
<proteinExistence type="predicted"/>
<dbReference type="Pfam" id="PF16335">
    <property type="entry name" value="GtaA_6_Hairpin"/>
    <property type="match status" value="1"/>
</dbReference>
<evidence type="ECO:0000259" key="2">
    <source>
        <dbReference type="Pfam" id="PF16334"/>
    </source>
</evidence>
<dbReference type="PANTHER" id="PTHR31987">
    <property type="entry name" value="GLUTAMINASE A-RELATED"/>
    <property type="match status" value="1"/>
</dbReference>
<dbReference type="Pfam" id="PF16334">
    <property type="entry name" value="DUF4964"/>
    <property type="match status" value="1"/>
</dbReference>
<dbReference type="InterPro" id="IPR033433">
    <property type="entry name" value="GtaA_N"/>
</dbReference>
<evidence type="ECO:0000259" key="3">
    <source>
        <dbReference type="Pfam" id="PF16335"/>
    </source>
</evidence>
<feature type="chain" id="PRO_5031192326" description="Glutaminase" evidence="1">
    <location>
        <begin position="19"/>
        <end position="712"/>
    </location>
</feature>
<evidence type="ECO:0000259" key="4">
    <source>
        <dbReference type="Pfam" id="PF17168"/>
    </source>
</evidence>
<dbReference type="AlphaFoldDB" id="A0A7S3Z4J4"/>
<feature type="domain" description="Glutaminase A central" evidence="3">
    <location>
        <begin position="355"/>
        <end position="708"/>
    </location>
</feature>
<evidence type="ECO:0000256" key="1">
    <source>
        <dbReference type="SAM" id="SignalP"/>
    </source>
</evidence>
<accession>A0A7S3Z4J4</accession>
<sequence>MASAHASLLLVMASAVAALSRPGESGVNFRPPSVPLIVQDPFVSIWSPATNLTDAWPQHWVGAVEGMSGMVLIGKNCYRWMGPASIPSCPKAMQQLGPAIVMATTTVYQFEAEGMVLTARFQTPALLDHLDLLSLPVSFLDLEVESTGAEAKDVKVYFDVTGQAAVSSEAENVAWNQYTVPSGDQDSDLLALRIGSEAQEFNSAGGSDQINWGYFYAVAEKEDADKTVQMNATVNSNVLCRTAFAQGQDLPEFDTTGPRPCNDSTPVLAFEFDMGSINPADTRKARMALGYDLVVGMQYFGEQLSPLFRKGDVNGGSSSSLMISIMADALKNDTIPSLCNEFDAKFYNTLKAKAGEKYALLGSLAYRQVTGAMTVVWNDKLQTHWMFMKEISSDGDVSTVDVIYPASPFLMWLSPETLRKLMMPLMVYANNETDAYGAPIYYNLPWAPHHLGHWPICDLAPEQQEQMPVEETGNMFVMLAYVAKAQQDVAYLSPYWAVMDTWGDFLVQSLPDPGNQLCTDDFEGPSPHNVNLAAKGIVGMAAYAQLLEMNGTDVAKEKAKYYRETAKNYSEIWMERADAGDHYKLQYDLNSTTFSLKYNLIWDQILGLDVYPDDVFVKEAKYYQSKMNTYGVPLDTRAEFTKTDWEMWVAVMGSEEQFQRITDAVFKFADETPTRIPFSDWYQTDTSEAVNDKDGFRARPVIGGIFAKMLTE</sequence>
<dbReference type="EMBL" id="HBIV01032480">
    <property type="protein sequence ID" value="CAE0671510.1"/>
    <property type="molecule type" value="Transcribed_RNA"/>
</dbReference>
<name>A0A7S3Z4J4_9EUKA</name>
<dbReference type="PANTHER" id="PTHR31987:SF1">
    <property type="entry name" value="GLUTAMINASE A"/>
    <property type="match status" value="1"/>
</dbReference>
<evidence type="ECO:0008006" key="6">
    <source>
        <dbReference type="Google" id="ProtNLM"/>
    </source>
</evidence>
<gene>
    <name evidence="5" type="ORF">LGLO00237_LOCUS23157</name>
</gene>
<dbReference type="Pfam" id="PF17168">
    <property type="entry name" value="DUF5127"/>
    <property type="match status" value="1"/>
</dbReference>
<dbReference type="InterPro" id="IPR032514">
    <property type="entry name" value="GtaA_central"/>
</dbReference>
<dbReference type="InterPro" id="IPR032515">
    <property type="entry name" value="DUF4964"/>
</dbReference>
<protein>
    <recommendedName>
        <fullName evidence="6">Glutaminase</fullName>
    </recommendedName>
</protein>
<organism evidence="5">
    <name type="scientific">Lotharella globosa</name>
    <dbReference type="NCBI Taxonomy" id="91324"/>
    <lineage>
        <taxon>Eukaryota</taxon>
        <taxon>Sar</taxon>
        <taxon>Rhizaria</taxon>
        <taxon>Cercozoa</taxon>
        <taxon>Chlorarachniophyceae</taxon>
        <taxon>Lotharella</taxon>
    </lineage>
</organism>